<keyword evidence="3" id="KW-0695">RNA-directed DNA polymerase</keyword>
<evidence type="ECO:0000259" key="1">
    <source>
        <dbReference type="PROSITE" id="PS50878"/>
    </source>
</evidence>
<dbReference type="PANTHER" id="PTHR34047">
    <property type="entry name" value="NUCLEAR INTRON MATURASE 1, MITOCHONDRIAL-RELATED"/>
    <property type="match status" value="1"/>
</dbReference>
<keyword evidence="3" id="KW-0808">Transferase</keyword>
<accession>A0A1G8KGX4</accession>
<dbReference type="InterPro" id="IPR051083">
    <property type="entry name" value="GrpII_Intron_Splice-Mob/Def"/>
</dbReference>
<reference evidence="3 4" key="1">
    <citation type="submission" date="2016-10" db="EMBL/GenBank/DDBJ databases">
        <authorList>
            <person name="de Groot N.N."/>
        </authorList>
    </citation>
    <scope>NUCLEOTIDE SEQUENCE [LARGE SCALE GENOMIC DNA]</scope>
    <source>
        <strain evidence="3 4">DSM 21632</strain>
    </source>
</reference>
<gene>
    <name evidence="2" type="ORF">SAMN05192534_1472</name>
    <name evidence="3" type="ORF">SAMN05192534_1492</name>
</gene>
<dbReference type="SUPFAM" id="SSF56672">
    <property type="entry name" value="DNA/RNA polymerases"/>
    <property type="match status" value="1"/>
</dbReference>
<dbReference type="InterPro" id="IPR030931">
    <property type="entry name" value="Group_II_RT_mat"/>
</dbReference>
<dbReference type="CDD" id="cd01651">
    <property type="entry name" value="RT_G2_intron"/>
    <property type="match status" value="1"/>
</dbReference>
<feature type="domain" description="Reverse transcriptase" evidence="1">
    <location>
        <begin position="78"/>
        <end position="331"/>
    </location>
</feature>
<evidence type="ECO:0000313" key="3">
    <source>
        <dbReference type="EMBL" id="SDI42667.1"/>
    </source>
</evidence>
<dbReference type="InterPro" id="IPR043502">
    <property type="entry name" value="DNA/RNA_pol_sf"/>
</dbReference>
<dbReference type="Proteomes" id="UP000199163">
    <property type="component" value="Unassembled WGS sequence"/>
</dbReference>
<evidence type="ECO:0000313" key="2">
    <source>
        <dbReference type="EMBL" id="SDI41891.1"/>
    </source>
</evidence>
<dbReference type="STRING" id="568899.SAMN05192534_1472"/>
<protein>
    <submittedName>
        <fullName evidence="3">Group II intron reverse transcriptase/maturase</fullName>
    </submittedName>
</protein>
<dbReference type="Pfam" id="PF00078">
    <property type="entry name" value="RVT_1"/>
    <property type="match status" value="1"/>
</dbReference>
<evidence type="ECO:0000313" key="4">
    <source>
        <dbReference type="Proteomes" id="UP000199163"/>
    </source>
</evidence>
<dbReference type="SMART" id="SM00507">
    <property type="entry name" value="HNHc"/>
    <property type="match status" value="1"/>
</dbReference>
<name>A0A1G8KGX4_9BACI</name>
<dbReference type="InterPro" id="IPR000477">
    <property type="entry name" value="RT_dom"/>
</dbReference>
<proteinExistence type="predicted"/>
<dbReference type="CDD" id="cd00085">
    <property type="entry name" value="HNHc"/>
    <property type="match status" value="1"/>
</dbReference>
<dbReference type="NCBIfam" id="TIGR04416">
    <property type="entry name" value="group_II_RT_mat"/>
    <property type="match status" value="1"/>
</dbReference>
<dbReference type="RefSeq" id="WP_091277011.1">
    <property type="nucleotide sequence ID" value="NZ_FNDK01000047.1"/>
</dbReference>
<dbReference type="OrthoDB" id="9793236at2"/>
<keyword evidence="3" id="KW-0548">Nucleotidyltransferase</keyword>
<dbReference type="PROSITE" id="PS50878">
    <property type="entry name" value="RT_POL"/>
    <property type="match status" value="1"/>
</dbReference>
<dbReference type="EMBL" id="FNDK01000047">
    <property type="protein sequence ID" value="SDI41891.1"/>
    <property type="molecule type" value="Genomic_DNA"/>
</dbReference>
<sequence length="597" mass="69987">MQALRYWDYYEMTETFTDLYDKSLKQQSFSRLYDVITSRENILLAYRTIKSNKGSKTPGTDGNTINDMKKWSEEKLVMEIRRQLENYRPKKVRRKWIEKSNGKWRPLGIPCILDRIIQQSFKQVLEPIAEARFYNHSYGFRPLRSAHHAMARIQQLINLSHFHFVVDVDIKGFFDHINHTLLIKQLWNMGIQDRKVLACIGRMLKAEIDGEGTPTEGVPQGGILSTLLANIVLNDLDQWVAGQWEFFPLSKPYQSKVGERQAKKRTNLKEGYLVRYADDFKIICKDGKTAQIWYHATRLYLKDRLKLDISPEKSQIVNLRKRESEFLGFTIRANKKHNKRVARTGIKPDKKRKIKEEARKLIRRIRSSPSALNALLFNSFVLGIHHYFKRATKVNLEFSRLAYDIRAFMYNHLRPVGKYGHPANPPPTYKKMYRCSFKTFQIAGVYLFPLGDVKTVNTMGFSPSMTPFTKEGREMMHKKLRPDIQRQVSILMKSTLPTRSVEYMDNRISRYSMKMGKCEITGMELSATNVHCHHYVPLILGGSDQFNNLRILHEDVHRLIHSKDKKMINELIRRFQLTGAMIEKVNRFREKCKLEAI</sequence>
<dbReference type="PANTHER" id="PTHR34047:SF8">
    <property type="entry name" value="PROTEIN YKFC"/>
    <property type="match status" value="1"/>
</dbReference>
<dbReference type="InterPro" id="IPR003615">
    <property type="entry name" value="HNH_nuc"/>
</dbReference>
<dbReference type="GO" id="GO:0003964">
    <property type="term" value="F:RNA-directed DNA polymerase activity"/>
    <property type="evidence" value="ECO:0007669"/>
    <property type="project" value="UniProtKB-KW"/>
</dbReference>
<keyword evidence="4" id="KW-1185">Reference proteome</keyword>
<dbReference type="EMBL" id="FNDK01000049">
    <property type="protein sequence ID" value="SDI42667.1"/>
    <property type="molecule type" value="Genomic_DNA"/>
</dbReference>
<dbReference type="AlphaFoldDB" id="A0A1G8KGX4"/>
<organism evidence="3 4">
    <name type="scientific">Alteribacillus persepolensis</name>
    <dbReference type="NCBI Taxonomy" id="568899"/>
    <lineage>
        <taxon>Bacteria</taxon>
        <taxon>Bacillati</taxon>
        <taxon>Bacillota</taxon>
        <taxon>Bacilli</taxon>
        <taxon>Bacillales</taxon>
        <taxon>Bacillaceae</taxon>
        <taxon>Alteribacillus</taxon>
    </lineage>
</organism>
<dbReference type="Gene3D" id="1.10.30.50">
    <property type="match status" value="1"/>
</dbReference>